<proteinExistence type="predicted"/>
<keyword evidence="1" id="KW-0547">Nucleotide-binding</keyword>
<dbReference type="EMBL" id="JADEWZ010000009">
    <property type="protein sequence ID" value="MBE9115763.1"/>
    <property type="molecule type" value="Genomic_DNA"/>
</dbReference>
<keyword evidence="2" id="KW-1185">Reference proteome</keyword>
<organism evidence="1 2">
    <name type="scientific">Lusitaniella coriacea LEGE 07157</name>
    <dbReference type="NCBI Taxonomy" id="945747"/>
    <lineage>
        <taxon>Bacteria</taxon>
        <taxon>Bacillati</taxon>
        <taxon>Cyanobacteriota</taxon>
        <taxon>Cyanophyceae</taxon>
        <taxon>Spirulinales</taxon>
        <taxon>Lusitaniellaceae</taxon>
        <taxon>Lusitaniella</taxon>
    </lineage>
</organism>
<dbReference type="Proteomes" id="UP000654482">
    <property type="component" value="Unassembled WGS sequence"/>
</dbReference>
<sequence length="442" mass="51044">MNDEQFLDNFYNACDPFEPLPVGDPRYVDCKAVRGNEDIFVLGKKLRRSRRTACLLYSGHRGGGKSTELLKLQGYLRQHDFFVVYFAADEEDVDTEDTEYTDILLACTKHLLRQLKNTNAQPLRDWLRRFWGDIKDVLDTEIDLDSLSAEVVLSQFVKLTANIKAVPSQRRKIRDRVNPHTVTLIEALNQFIETAKQKLPDGKANLAVIVDGLDRIPPVIRDDSGRTNHDEIFLDRSEQLKGLACHVIYTAPISMMYSRRATDIRDIYSDPQTLPMIKVQNQDNSLCTEGIEAIQNIIAERVHTFNDNLSLETDIFDNPETLQGLCRMSGGHVRNLMLLIQSAIDETETLPIPRRAVQIAITDARDTYRRTVESDQWQLLAQVHRDKQIRNEDQYRDLLFNRCILEYVDFDEDKGRILWYDVHPLIRGILQFRDALDSRPHS</sequence>
<reference evidence="1" key="1">
    <citation type="submission" date="2020-10" db="EMBL/GenBank/DDBJ databases">
        <authorList>
            <person name="Castelo-Branco R."/>
            <person name="Eusebio N."/>
            <person name="Adriana R."/>
            <person name="Vieira A."/>
            <person name="Brugerolle De Fraissinette N."/>
            <person name="Rezende De Castro R."/>
            <person name="Schneider M.P."/>
            <person name="Vasconcelos V."/>
            <person name="Leao P.N."/>
        </authorList>
    </citation>
    <scope>NUCLEOTIDE SEQUENCE</scope>
    <source>
        <strain evidence="1">LEGE 07157</strain>
    </source>
</reference>
<dbReference type="GO" id="GO:0005524">
    <property type="term" value="F:ATP binding"/>
    <property type="evidence" value="ECO:0007669"/>
    <property type="project" value="UniProtKB-KW"/>
</dbReference>
<dbReference type="RefSeq" id="WP_194028858.1">
    <property type="nucleotide sequence ID" value="NZ_JADEWZ010000009.1"/>
</dbReference>
<protein>
    <submittedName>
        <fullName evidence="1">ATP-binding protein</fullName>
    </submittedName>
</protein>
<comment type="caution">
    <text evidence="1">The sequence shown here is derived from an EMBL/GenBank/DDBJ whole genome shotgun (WGS) entry which is preliminary data.</text>
</comment>
<keyword evidence="1" id="KW-0067">ATP-binding</keyword>
<name>A0A8J7DVH6_9CYAN</name>
<accession>A0A8J7DVH6</accession>
<evidence type="ECO:0000313" key="1">
    <source>
        <dbReference type="EMBL" id="MBE9115763.1"/>
    </source>
</evidence>
<gene>
    <name evidence="1" type="ORF">IQ249_07650</name>
</gene>
<dbReference type="AlphaFoldDB" id="A0A8J7DVH6"/>
<evidence type="ECO:0000313" key="2">
    <source>
        <dbReference type="Proteomes" id="UP000654482"/>
    </source>
</evidence>